<dbReference type="Proteomes" id="UP001066276">
    <property type="component" value="Chromosome 8"/>
</dbReference>
<dbReference type="AlphaFoldDB" id="A0AAV7NRF0"/>
<sequence length="89" mass="9701">MTRLRCEQAMPECGAHRSLCEQRLMKSSDCRRQGDQGRGAKRGNATPCGVDSSAFEVGKPQSKVSSVCKILPWPSQAPDTHQWVGDGIV</sequence>
<feature type="region of interest" description="Disordered" evidence="1">
    <location>
        <begin position="30"/>
        <end position="50"/>
    </location>
</feature>
<accession>A0AAV7NRF0</accession>
<reference evidence="2" key="1">
    <citation type="journal article" date="2022" name="bioRxiv">
        <title>Sequencing and chromosome-scale assembly of the giantPleurodeles waltlgenome.</title>
        <authorList>
            <person name="Brown T."/>
            <person name="Elewa A."/>
            <person name="Iarovenko S."/>
            <person name="Subramanian E."/>
            <person name="Araus A.J."/>
            <person name="Petzold A."/>
            <person name="Susuki M."/>
            <person name="Suzuki K.-i.T."/>
            <person name="Hayashi T."/>
            <person name="Toyoda A."/>
            <person name="Oliveira C."/>
            <person name="Osipova E."/>
            <person name="Leigh N.D."/>
            <person name="Simon A."/>
            <person name="Yun M.H."/>
        </authorList>
    </citation>
    <scope>NUCLEOTIDE SEQUENCE</scope>
    <source>
        <strain evidence="2">20211129_DDA</strain>
        <tissue evidence="2">Liver</tissue>
    </source>
</reference>
<evidence type="ECO:0000256" key="1">
    <source>
        <dbReference type="SAM" id="MobiDB-lite"/>
    </source>
</evidence>
<name>A0AAV7NRF0_PLEWA</name>
<evidence type="ECO:0000313" key="2">
    <source>
        <dbReference type="EMBL" id="KAJ1117609.1"/>
    </source>
</evidence>
<protein>
    <submittedName>
        <fullName evidence="2">Uncharacterized protein</fullName>
    </submittedName>
</protein>
<organism evidence="2 3">
    <name type="scientific">Pleurodeles waltl</name>
    <name type="common">Iberian ribbed newt</name>
    <dbReference type="NCBI Taxonomy" id="8319"/>
    <lineage>
        <taxon>Eukaryota</taxon>
        <taxon>Metazoa</taxon>
        <taxon>Chordata</taxon>
        <taxon>Craniata</taxon>
        <taxon>Vertebrata</taxon>
        <taxon>Euteleostomi</taxon>
        <taxon>Amphibia</taxon>
        <taxon>Batrachia</taxon>
        <taxon>Caudata</taxon>
        <taxon>Salamandroidea</taxon>
        <taxon>Salamandridae</taxon>
        <taxon>Pleurodelinae</taxon>
        <taxon>Pleurodeles</taxon>
    </lineage>
</organism>
<evidence type="ECO:0000313" key="3">
    <source>
        <dbReference type="Proteomes" id="UP001066276"/>
    </source>
</evidence>
<proteinExistence type="predicted"/>
<dbReference type="EMBL" id="JANPWB010000012">
    <property type="protein sequence ID" value="KAJ1117609.1"/>
    <property type="molecule type" value="Genomic_DNA"/>
</dbReference>
<gene>
    <name evidence="2" type="ORF">NDU88_005806</name>
</gene>
<keyword evidence="3" id="KW-1185">Reference proteome</keyword>
<comment type="caution">
    <text evidence="2">The sequence shown here is derived from an EMBL/GenBank/DDBJ whole genome shotgun (WGS) entry which is preliminary data.</text>
</comment>